<dbReference type="Proteomes" id="UP000823889">
    <property type="component" value="Unassembled WGS sequence"/>
</dbReference>
<proteinExistence type="predicted"/>
<accession>A0A9D2RLC4</accession>
<feature type="transmembrane region" description="Helical" evidence="1">
    <location>
        <begin position="74"/>
        <end position="91"/>
    </location>
</feature>
<feature type="transmembrane region" description="Helical" evidence="1">
    <location>
        <begin position="133"/>
        <end position="158"/>
    </location>
</feature>
<protein>
    <submittedName>
        <fullName evidence="3">HPP family protein</fullName>
    </submittedName>
</protein>
<evidence type="ECO:0000256" key="1">
    <source>
        <dbReference type="SAM" id="Phobius"/>
    </source>
</evidence>
<sequence length="166" mass="17696">MPLSSSSSTSAKGLHLNGAQALLIVGGGVFLAVSLLVGLMHYSGQPLIMASFGASGVLLFGYRQGPFSQARNVIGGHLIAALVGLMCLHLIGDYWWSMALSCSIATTAMIATRTMHPPAGGTPVLVFLANSPWSFLFTPTLVGAVSLVLIAKLFWWLLLREWPRRE</sequence>
<reference evidence="3" key="1">
    <citation type="journal article" date="2021" name="PeerJ">
        <title>Extensive microbial diversity within the chicken gut microbiome revealed by metagenomics and culture.</title>
        <authorList>
            <person name="Gilroy R."/>
            <person name="Ravi A."/>
            <person name="Getino M."/>
            <person name="Pursley I."/>
            <person name="Horton D.L."/>
            <person name="Alikhan N.F."/>
            <person name="Baker D."/>
            <person name="Gharbi K."/>
            <person name="Hall N."/>
            <person name="Watson M."/>
            <person name="Adriaenssens E.M."/>
            <person name="Foster-Nyarko E."/>
            <person name="Jarju S."/>
            <person name="Secka A."/>
            <person name="Antonio M."/>
            <person name="Oren A."/>
            <person name="Chaudhuri R.R."/>
            <person name="La Ragione R."/>
            <person name="Hildebrand F."/>
            <person name="Pallen M.J."/>
        </authorList>
    </citation>
    <scope>NUCLEOTIDE SEQUENCE</scope>
    <source>
        <strain evidence="3">9264</strain>
    </source>
</reference>
<feature type="domain" description="HPP transmembrane region" evidence="2">
    <location>
        <begin position="21"/>
        <end position="154"/>
    </location>
</feature>
<dbReference type="InterPro" id="IPR058581">
    <property type="entry name" value="TM_HPP"/>
</dbReference>
<reference evidence="3" key="2">
    <citation type="submission" date="2021-04" db="EMBL/GenBank/DDBJ databases">
        <authorList>
            <person name="Gilroy R."/>
        </authorList>
    </citation>
    <scope>NUCLEOTIDE SEQUENCE</scope>
    <source>
        <strain evidence="3">9264</strain>
    </source>
</reference>
<keyword evidence="1" id="KW-0472">Membrane</keyword>
<dbReference type="Pfam" id="PF04982">
    <property type="entry name" value="TM_HPP"/>
    <property type="match status" value="1"/>
</dbReference>
<organism evidence="3 4">
    <name type="scientific">Candidatus Paenalcaligenes intestinipullorum</name>
    <dbReference type="NCBI Taxonomy" id="2838718"/>
    <lineage>
        <taxon>Bacteria</taxon>
        <taxon>Pseudomonadati</taxon>
        <taxon>Pseudomonadota</taxon>
        <taxon>Betaproteobacteria</taxon>
        <taxon>Burkholderiales</taxon>
        <taxon>Alcaligenaceae</taxon>
        <taxon>Paenalcaligenes</taxon>
    </lineage>
</organism>
<dbReference type="AlphaFoldDB" id="A0A9D2RLC4"/>
<comment type="caution">
    <text evidence="3">The sequence shown here is derived from an EMBL/GenBank/DDBJ whole genome shotgun (WGS) entry which is preliminary data.</text>
</comment>
<evidence type="ECO:0000259" key="2">
    <source>
        <dbReference type="Pfam" id="PF04982"/>
    </source>
</evidence>
<evidence type="ECO:0000313" key="3">
    <source>
        <dbReference type="EMBL" id="HJD44691.1"/>
    </source>
</evidence>
<dbReference type="PANTHER" id="PTHR33741:SF5">
    <property type="entry name" value="TRANSMEMBRANE PROTEIN DDB_G0269096-RELATED"/>
    <property type="match status" value="1"/>
</dbReference>
<keyword evidence="1" id="KW-0812">Transmembrane</keyword>
<dbReference type="InterPro" id="IPR007065">
    <property type="entry name" value="HPP"/>
</dbReference>
<dbReference type="PANTHER" id="PTHR33741">
    <property type="entry name" value="TRANSMEMBRANE PROTEIN DDB_G0269096-RELATED"/>
    <property type="match status" value="1"/>
</dbReference>
<feature type="transmembrane region" description="Helical" evidence="1">
    <location>
        <begin position="21"/>
        <end position="40"/>
    </location>
</feature>
<evidence type="ECO:0000313" key="4">
    <source>
        <dbReference type="Proteomes" id="UP000823889"/>
    </source>
</evidence>
<keyword evidence="1" id="KW-1133">Transmembrane helix</keyword>
<feature type="transmembrane region" description="Helical" evidence="1">
    <location>
        <begin position="46"/>
        <end position="62"/>
    </location>
</feature>
<gene>
    <name evidence="3" type="ORF">H9906_06655</name>
</gene>
<dbReference type="EMBL" id="DWUQ01000139">
    <property type="protein sequence ID" value="HJD44691.1"/>
    <property type="molecule type" value="Genomic_DNA"/>
</dbReference>
<name>A0A9D2RLC4_9BURK</name>